<keyword evidence="3" id="KW-1185">Reference proteome</keyword>
<dbReference type="EMBL" id="JARBHB010000005">
    <property type="protein sequence ID" value="KAJ8882896.1"/>
    <property type="molecule type" value="Genomic_DNA"/>
</dbReference>
<protein>
    <submittedName>
        <fullName evidence="2">Uncharacterized protein</fullName>
    </submittedName>
</protein>
<sequence length="76" mass="8571">MVQQEEEGLVHRCPPGQRGKRSLAATSHTSAARDVTRLPESPRTPQPERGGTCRKRRGGVCQRPVYHWKQQQPLSL</sequence>
<evidence type="ECO:0000313" key="2">
    <source>
        <dbReference type="EMBL" id="KAJ8882896.1"/>
    </source>
</evidence>
<comment type="caution">
    <text evidence="2">The sequence shown here is derived from an EMBL/GenBank/DDBJ whole genome shotgun (WGS) entry which is preliminary data.</text>
</comment>
<reference evidence="2 3" key="1">
    <citation type="submission" date="2023-02" db="EMBL/GenBank/DDBJ databases">
        <title>LHISI_Scaffold_Assembly.</title>
        <authorList>
            <person name="Stuart O.P."/>
            <person name="Cleave R."/>
            <person name="Magrath M.J.L."/>
            <person name="Mikheyev A.S."/>
        </authorList>
    </citation>
    <scope>NUCLEOTIDE SEQUENCE [LARGE SCALE GENOMIC DNA]</scope>
    <source>
        <strain evidence="2">Daus_M_001</strain>
        <tissue evidence="2">Leg muscle</tissue>
    </source>
</reference>
<proteinExistence type="predicted"/>
<feature type="region of interest" description="Disordered" evidence="1">
    <location>
        <begin position="1"/>
        <end position="76"/>
    </location>
</feature>
<accession>A0ABQ9HEZ7</accession>
<organism evidence="2 3">
    <name type="scientific">Dryococelus australis</name>
    <dbReference type="NCBI Taxonomy" id="614101"/>
    <lineage>
        <taxon>Eukaryota</taxon>
        <taxon>Metazoa</taxon>
        <taxon>Ecdysozoa</taxon>
        <taxon>Arthropoda</taxon>
        <taxon>Hexapoda</taxon>
        <taxon>Insecta</taxon>
        <taxon>Pterygota</taxon>
        <taxon>Neoptera</taxon>
        <taxon>Polyneoptera</taxon>
        <taxon>Phasmatodea</taxon>
        <taxon>Verophasmatodea</taxon>
        <taxon>Anareolatae</taxon>
        <taxon>Phasmatidae</taxon>
        <taxon>Eurycanthinae</taxon>
        <taxon>Dryococelus</taxon>
    </lineage>
</organism>
<dbReference type="Proteomes" id="UP001159363">
    <property type="component" value="Chromosome 4"/>
</dbReference>
<name>A0ABQ9HEZ7_9NEOP</name>
<gene>
    <name evidence="2" type="ORF">PR048_014719</name>
</gene>
<evidence type="ECO:0000256" key="1">
    <source>
        <dbReference type="SAM" id="MobiDB-lite"/>
    </source>
</evidence>
<evidence type="ECO:0000313" key="3">
    <source>
        <dbReference type="Proteomes" id="UP001159363"/>
    </source>
</evidence>